<protein>
    <recommendedName>
        <fullName evidence="2">Major capsid protein N-terminal domain-containing protein</fullName>
    </recommendedName>
</protein>
<dbReference type="Gene3D" id="2.70.9.20">
    <property type="entry name" value="Major capsid protein Vp54"/>
    <property type="match status" value="1"/>
</dbReference>
<dbReference type="AlphaFoldDB" id="A0A6C0E6Z8"/>
<proteinExistence type="predicted"/>
<dbReference type="Gene3D" id="2.70.9.10">
    <property type="entry name" value="Adenovirus Type 2 Hexon, domain 4"/>
    <property type="match status" value="1"/>
</dbReference>
<sequence length="472" mass="52653">MSEGTVLELLSRGKKDAYQNQNPVRTWFGSHYERRSPTTREYRDLIPENQPRFGQSFDIILPSDGDILTAFDLRITMPTWLPPDIVTINRRNPSKVRVLSAPYRVLTSSGYVNMPPAPIAYGWVNGITNYMIKKWALFADTMMIMEGYGEFNSWYPDMDTTHFQAPLIHASTGRHDASDNSIEFNATLQELVFRVPLPGLEATGLPLCAMNQQKIYLRFWLRSLSELVESGLLPAPPGVTAPLYELAPAPWARSILVDGVPTGTTSAARFLKGPTIYARTIVLNVENDLRDALIAQHIEIPFRRQLRDYWEISKNAFSEAPMKHTLLIGGYFQTLFMGIRSIARISQNKYYDLTPSPGGATEWLAELGLNVNGQDRIYPWGPVAMRTLANNTQIGRDVTAGLYYLVFGSSPDDEPAGACDLTECQKAAINMRFAPVAADPMTGSNQTSLYVIGLSWNVLVIADGIASLKFVD</sequence>
<dbReference type="EMBL" id="MN739744">
    <property type="protein sequence ID" value="QHT24401.1"/>
    <property type="molecule type" value="Genomic_DNA"/>
</dbReference>
<evidence type="ECO:0000313" key="1">
    <source>
        <dbReference type="EMBL" id="QHT24401.1"/>
    </source>
</evidence>
<organism evidence="1">
    <name type="scientific">viral metagenome</name>
    <dbReference type="NCBI Taxonomy" id="1070528"/>
    <lineage>
        <taxon>unclassified sequences</taxon>
        <taxon>metagenomes</taxon>
        <taxon>organismal metagenomes</taxon>
    </lineage>
</organism>
<name>A0A6C0E6Z8_9ZZZZ</name>
<dbReference type="SUPFAM" id="SSF49749">
    <property type="entry name" value="Group II dsDNA viruses VP"/>
    <property type="match status" value="2"/>
</dbReference>
<reference evidence="1" key="1">
    <citation type="journal article" date="2020" name="Nature">
        <title>Giant virus diversity and host interactions through global metagenomics.</title>
        <authorList>
            <person name="Schulz F."/>
            <person name="Roux S."/>
            <person name="Paez-Espino D."/>
            <person name="Jungbluth S."/>
            <person name="Walsh D.A."/>
            <person name="Denef V.J."/>
            <person name="McMahon K.D."/>
            <person name="Konstantinidis K.T."/>
            <person name="Eloe-Fadrosh E.A."/>
            <person name="Kyrpides N.C."/>
            <person name="Woyke T."/>
        </authorList>
    </citation>
    <scope>NUCLEOTIDE SEQUENCE</scope>
    <source>
        <strain evidence="1">GVMAG-M-3300023179-138</strain>
    </source>
</reference>
<dbReference type="InterPro" id="IPR016112">
    <property type="entry name" value="VP_dsDNA_II"/>
</dbReference>
<accession>A0A6C0E6Z8</accession>
<evidence type="ECO:0008006" key="2">
    <source>
        <dbReference type="Google" id="ProtNLM"/>
    </source>
</evidence>
<dbReference type="InterPro" id="IPR038519">
    <property type="entry name" value="MCP_C_sf"/>
</dbReference>